<dbReference type="Proteomes" id="UP001324380">
    <property type="component" value="Chromosome"/>
</dbReference>
<gene>
    <name evidence="3" type="ORF">SNE25_30690</name>
</gene>
<evidence type="ECO:0000256" key="1">
    <source>
        <dbReference type="SAM" id="SignalP"/>
    </source>
</evidence>
<dbReference type="Gene3D" id="3.30.530.80">
    <property type="match status" value="1"/>
</dbReference>
<name>A0ABZ0TKV9_9SPHI</name>
<organism evidence="3 4">
    <name type="scientific">Mucilaginibacter sabulilitoris</name>
    <dbReference type="NCBI Taxonomy" id="1173583"/>
    <lineage>
        <taxon>Bacteria</taxon>
        <taxon>Pseudomonadati</taxon>
        <taxon>Bacteroidota</taxon>
        <taxon>Sphingobacteriia</taxon>
        <taxon>Sphingobacteriales</taxon>
        <taxon>Sphingobacteriaceae</taxon>
        <taxon>Mucilaginibacter</taxon>
    </lineage>
</organism>
<keyword evidence="4" id="KW-1185">Reference proteome</keyword>
<dbReference type="InterPro" id="IPR027823">
    <property type="entry name" value="DUF4468"/>
</dbReference>
<feature type="signal peptide" evidence="1">
    <location>
        <begin position="1"/>
        <end position="19"/>
    </location>
</feature>
<proteinExistence type="predicted"/>
<evidence type="ECO:0000259" key="2">
    <source>
        <dbReference type="Pfam" id="PF14730"/>
    </source>
</evidence>
<dbReference type="Pfam" id="PF14730">
    <property type="entry name" value="DUF4468"/>
    <property type="match status" value="1"/>
</dbReference>
<accession>A0ABZ0TKV9</accession>
<keyword evidence="1" id="KW-0732">Signal</keyword>
<dbReference type="EMBL" id="CP139558">
    <property type="protein sequence ID" value="WPU93688.1"/>
    <property type="molecule type" value="Genomic_DNA"/>
</dbReference>
<sequence length="154" mass="17093">MKNLILLLSIFLISKATFAQTETLGNTNLPGIYTDTVSIDCSKAELYSRAKAYLAKNTILKKDVIQMDDPALGRLIANSTTIEKDKMSDLGGTSYIVNFSTDISVTDGKYKYVINNVTYDEKVVTPRRATGMLKKVVSQLKETMSIKAVWVLIK</sequence>
<feature type="chain" id="PRO_5045466985" evidence="1">
    <location>
        <begin position="20"/>
        <end position="154"/>
    </location>
</feature>
<feature type="domain" description="DUF4468" evidence="2">
    <location>
        <begin position="33"/>
        <end position="119"/>
    </location>
</feature>
<protein>
    <submittedName>
        <fullName evidence="3">DUF4468 domain-containing protein</fullName>
    </submittedName>
</protein>
<evidence type="ECO:0000313" key="4">
    <source>
        <dbReference type="Proteomes" id="UP001324380"/>
    </source>
</evidence>
<reference evidence="3 4" key="1">
    <citation type="submission" date="2023-11" db="EMBL/GenBank/DDBJ databases">
        <title>Analysis of the Genomes of Mucilaginibacter gossypii cycad 4 and M. sabulilitoris SNA2: microbes with the potential for plant growth promotion.</title>
        <authorList>
            <person name="Hirsch A.M."/>
            <person name="Humm E."/>
            <person name="Rubbi M."/>
            <person name="Del Vecchio G."/>
            <person name="Ha S.M."/>
            <person name="Pellegrini M."/>
            <person name="Gunsalus R.P."/>
        </authorList>
    </citation>
    <scope>NUCLEOTIDE SEQUENCE [LARGE SCALE GENOMIC DNA]</scope>
    <source>
        <strain evidence="3 4">SNA2</strain>
    </source>
</reference>
<dbReference type="RefSeq" id="WP_321562822.1">
    <property type="nucleotide sequence ID" value="NZ_CP139558.1"/>
</dbReference>
<evidence type="ECO:0000313" key="3">
    <source>
        <dbReference type="EMBL" id="WPU93688.1"/>
    </source>
</evidence>